<dbReference type="InterPro" id="IPR032781">
    <property type="entry name" value="ABC_tran_Xtn"/>
</dbReference>
<dbReference type="PANTHER" id="PTHR42855">
    <property type="entry name" value="ABC TRANSPORTER ATP-BINDING SUBUNIT"/>
    <property type="match status" value="1"/>
</dbReference>
<dbReference type="PANTHER" id="PTHR42855:SF2">
    <property type="entry name" value="DRUG RESISTANCE ABC TRANSPORTER,ATP-BINDING PROTEIN"/>
    <property type="match status" value="1"/>
</dbReference>
<dbReference type="Gene3D" id="3.40.50.300">
    <property type="entry name" value="P-loop containing nucleotide triphosphate hydrolases"/>
    <property type="match status" value="2"/>
</dbReference>
<dbReference type="Proteomes" id="UP001232493">
    <property type="component" value="Chromosome"/>
</dbReference>
<feature type="domain" description="ABC transporter" evidence="4">
    <location>
        <begin position="293"/>
        <end position="507"/>
    </location>
</feature>
<evidence type="ECO:0000256" key="1">
    <source>
        <dbReference type="ARBA" id="ARBA00022741"/>
    </source>
</evidence>
<accession>A0ABY8PP18</accession>
<dbReference type="PROSITE" id="PS00211">
    <property type="entry name" value="ABC_TRANSPORTER_1"/>
    <property type="match status" value="2"/>
</dbReference>
<evidence type="ECO:0000313" key="5">
    <source>
        <dbReference type="EMBL" id="WGS64383.1"/>
    </source>
</evidence>
<evidence type="ECO:0000256" key="3">
    <source>
        <dbReference type="SAM" id="Coils"/>
    </source>
</evidence>
<feature type="coiled-coil region" evidence="3">
    <location>
        <begin position="518"/>
        <end position="597"/>
    </location>
</feature>
<dbReference type="PROSITE" id="PS50893">
    <property type="entry name" value="ABC_TRANSPORTER_2"/>
    <property type="match status" value="2"/>
</dbReference>
<dbReference type="SUPFAM" id="SSF52540">
    <property type="entry name" value="P-loop containing nucleoside triphosphate hydrolases"/>
    <property type="match status" value="2"/>
</dbReference>
<dbReference type="InterPro" id="IPR027417">
    <property type="entry name" value="P-loop_NTPase"/>
</dbReference>
<evidence type="ECO:0000256" key="2">
    <source>
        <dbReference type="ARBA" id="ARBA00022840"/>
    </source>
</evidence>
<keyword evidence="2 5" id="KW-0067">ATP-binding</keyword>
<dbReference type="CDD" id="cd03221">
    <property type="entry name" value="ABCF_EF-3"/>
    <property type="match status" value="2"/>
</dbReference>
<dbReference type="InterPro" id="IPR003593">
    <property type="entry name" value="AAA+_ATPase"/>
</dbReference>
<name>A0ABY8PP18_9BACT</name>
<dbReference type="Pfam" id="PF12848">
    <property type="entry name" value="ABC_tran_Xtn"/>
    <property type="match status" value="1"/>
</dbReference>
<reference evidence="5 6" key="1">
    <citation type="submission" date="2021-02" db="EMBL/GenBank/DDBJ databases">
        <title>Characterization of Marinitoga sp. nov. str. BP5-C20A.</title>
        <authorList>
            <person name="Erauso G."/>
            <person name="Postec A."/>
        </authorList>
    </citation>
    <scope>NUCLEOTIDE SEQUENCE [LARGE SCALE GENOMIC DNA]</scope>
    <source>
        <strain evidence="5 6">BP5-C20A</strain>
    </source>
</reference>
<proteinExistence type="predicted"/>
<feature type="domain" description="ABC transporter" evidence="4">
    <location>
        <begin position="3"/>
        <end position="221"/>
    </location>
</feature>
<dbReference type="NCBIfam" id="NF000355">
    <property type="entry name" value="ribo_prot_ABC_F"/>
    <property type="match status" value="1"/>
</dbReference>
<dbReference type="Pfam" id="PF00005">
    <property type="entry name" value="ABC_tran"/>
    <property type="match status" value="2"/>
</dbReference>
<evidence type="ECO:0000313" key="6">
    <source>
        <dbReference type="Proteomes" id="UP001232493"/>
    </source>
</evidence>
<dbReference type="InterPro" id="IPR051309">
    <property type="entry name" value="ABCF_ATPase"/>
</dbReference>
<dbReference type="InterPro" id="IPR003439">
    <property type="entry name" value="ABC_transporter-like_ATP-bd"/>
</dbReference>
<sequence length="599" mass="70226">MLFKIENVSHNFGTQDIFYDVNLSVYEHDRIALIGPNGSGKTTLLKIINGEIEPLEGSVLRTKNLKIGYLKQFRADELNLTLFEYVLKEIEKNINEEMKNKIVRSVLKGMGFEEFEWERKINSLSGGELTRLSLGRVLAGDYNLLILDEPTNHLDLYSINWLINYLKNYKGALIFVSHDRKFIKELSNRFWEINNFKVWDFKGNYDQYLNNRKNMLINITTRKKNMEKEIERLNAMIERFRKWGTEKMMRQAKLREKIRDKLLKEYEEISSLKEEQAIKIKIPEPNRTGYKVLEVKNLVFGYTSEKIILKNINFEINESEKITILGKNGSGKSTLLKLLMNRIKPNKGEINWGYNIKIGYLDQVISSLNKSLNIMDIIWKDVPEWQDFEVRKYIGRFGFTGDDVFKSVETLSGGELTRLALAKVILQKPNVLILDEPTNHLDIFTIQTLEETLKEFKGSIIMVSHDENLIKNISDRLFLIKNGKILEHKSFDAVLPELLNDSFKIKKENKENINYKMNKKIKNKIKSLQREKIFLEKQFEEIILQIENIETLMLSYSQNYQKLIGLEKEKAMLEKQLENISERENNIILELQELENIGG</sequence>
<keyword evidence="6" id="KW-1185">Reference proteome</keyword>
<feature type="coiled-coil region" evidence="3">
    <location>
        <begin position="216"/>
        <end position="275"/>
    </location>
</feature>
<protein>
    <submittedName>
        <fullName evidence="5">ABC-F family ATP-binding cassette domain-containing protein</fullName>
    </submittedName>
</protein>
<dbReference type="SMART" id="SM00382">
    <property type="entry name" value="AAA"/>
    <property type="match status" value="2"/>
</dbReference>
<dbReference type="RefSeq" id="WP_280997999.1">
    <property type="nucleotide sequence ID" value="NZ_CP069362.1"/>
</dbReference>
<dbReference type="GO" id="GO:0005524">
    <property type="term" value="F:ATP binding"/>
    <property type="evidence" value="ECO:0007669"/>
    <property type="project" value="UniProtKB-KW"/>
</dbReference>
<dbReference type="InterPro" id="IPR017871">
    <property type="entry name" value="ABC_transporter-like_CS"/>
</dbReference>
<keyword evidence="3" id="KW-0175">Coiled coil</keyword>
<gene>
    <name evidence="5" type="ORF">JRV97_08375</name>
</gene>
<keyword evidence="1" id="KW-0547">Nucleotide-binding</keyword>
<organism evidence="5 6">
    <name type="scientific">Marinitoga aeolica</name>
    <dbReference type="NCBI Taxonomy" id="2809031"/>
    <lineage>
        <taxon>Bacteria</taxon>
        <taxon>Thermotogati</taxon>
        <taxon>Thermotogota</taxon>
        <taxon>Thermotogae</taxon>
        <taxon>Petrotogales</taxon>
        <taxon>Petrotogaceae</taxon>
        <taxon>Marinitoga</taxon>
    </lineage>
</organism>
<dbReference type="EMBL" id="CP069362">
    <property type="protein sequence ID" value="WGS64383.1"/>
    <property type="molecule type" value="Genomic_DNA"/>
</dbReference>
<evidence type="ECO:0000259" key="4">
    <source>
        <dbReference type="PROSITE" id="PS50893"/>
    </source>
</evidence>